<keyword evidence="2" id="KW-1185">Reference proteome</keyword>
<name>A0AAQ3SZZ1_PASNO</name>
<evidence type="ECO:0000313" key="2">
    <source>
        <dbReference type="Proteomes" id="UP001341281"/>
    </source>
</evidence>
<reference evidence="1 2" key="1">
    <citation type="submission" date="2024-02" db="EMBL/GenBank/DDBJ databases">
        <title>High-quality chromosome-scale genome assembly of Pensacola bahiagrass (Paspalum notatum Flugge var. saurae).</title>
        <authorList>
            <person name="Vega J.M."/>
            <person name="Podio M."/>
            <person name="Orjuela J."/>
            <person name="Siena L.A."/>
            <person name="Pessino S.C."/>
            <person name="Combes M.C."/>
            <person name="Mariac C."/>
            <person name="Albertini E."/>
            <person name="Pupilli F."/>
            <person name="Ortiz J.P.A."/>
            <person name="Leblanc O."/>
        </authorList>
    </citation>
    <scope>NUCLEOTIDE SEQUENCE [LARGE SCALE GENOMIC DNA]</scope>
    <source>
        <strain evidence="1">R1</strain>
        <tissue evidence="1">Leaf</tissue>
    </source>
</reference>
<gene>
    <name evidence="1" type="ORF">U9M48_012589</name>
</gene>
<organism evidence="1 2">
    <name type="scientific">Paspalum notatum var. saurae</name>
    <dbReference type="NCBI Taxonomy" id="547442"/>
    <lineage>
        <taxon>Eukaryota</taxon>
        <taxon>Viridiplantae</taxon>
        <taxon>Streptophyta</taxon>
        <taxon>Embryophyta</taxon>
        <taxon>Tracheophyta</taxon>
        <taxon>Spermatophyta</taxon>
        <taxon>Magnoliopsida</taxon>
        <taxon>Liliopsida</taxon>
        <taxon>Poales</taxon>
        <taxon>Poaceae</taxon>
        <taxon>PACMAD clade</taxon>
        <taxon>Panicoideae</taxon>
        <taxon>Andropogonodae</taxon>
        <taxon>Paspaleae</taxon>
        <taxon>Paspalinae</taxon>
        <taxon>Paspalum</taxon>
    </lineage>
</organism>
<dbReference type="Pfam" id="PF02992">
    <property type="entry name" value="Transposase_21"/>
    <property type="match status" value="1"/>
</dbReference>
<dbReference type="InterPro" id="IPR004242">
    <property type="entry name" value="Transposase_21"/>
</dbReference>
<accession>A0AAQ3SZZ1</accession>
<dbReference type="Proteomes" id="UP001341281">
    <property type="component" value="Chromosome 03"/>
</dbReference>
<protein>
    <submittedName>
        <fullName evidence="1">Uncharacterized protein</fullName>
    </submittedName>
</protein>
<dbReference type="AlphaFoldDB" id="A0AAQ3SZZ1"/>
<sequence length="151" mass="17110">MYLEFAKNARNIRFGLSTDGMNPFSEMSSSHSTWPVNLCTYNLPPWLCLKRKFIMMATLIQGQKQSGSDFDVYLKPLVEKLLVLWTTGVLMMSTNKKILTYMLCCSLPSTVDLHCPTCQDNRTKDSRHAPIEGCLYGTSSIPFVQTPSKEK</sequence>
<evidence type="ECO:0000313" key="1">
    <source>
        <dbReference type="EMBL" id="WVZ62897.1"/>
    </source>
</evidence>
<feature type="non-terminal residue" evidence="1">
    <location>
        <position position="151"/>
    </location>
</feature>
<proteinExistence type="predicted"/>
<dbReference type="EMBL" id="CP144747">
    <property type="protein sequence ID" value="WVZ62897.1"/>
    <property type="molecule type" value="Genomic_DNA"/>
</dbReference>